<sequence>MEDGLQRFGGQAMAEVSKMPATVQDTIATLVLDELRDEARWETAFEQTNDAQWDAMIQQVQTEIDTAKTEPLK</sequence>
<dbReference type="RefSeq" id="WP_200344299.1">
    <property type="nucleotide sequence ID" value="NZ_NRSJ01000002.1"/>
</dbReference>
<evidence type="ECO:0000313" key="2">
    <source>
        <dbReference type="Proteomes" id="UP001296776"/>
    </source>
</evidence>
<keyword evidence="2" id="KW-1185">Reference proteome</keyword>
<dbReference type="Proteomes" id="UP001296776">
    <property type="component" value="Unassembled WGS sequence"/>
</dbReference>
<reference evidence="1" key="2">
    <citation type="journal article" date="2020" name="Microorganisms">
        <title>Osmotic Adaptation and Compatible Solute Biosynthesis of Phototrophic Bacteria as Revealed from Genome Analyses.</title>
        <authorList>
            <person name="Imhoff J.F."/>
            <person name="Rahn T."/>
            <person name="Kunzel S."/>
            <person name="Keller A."/>
            <person name="Neulinger S.C."/>
        </authorList>
    </citation>
    <scope>NUCLEOTIDE SEQUENCE</scope>
    <source>
        <strain evidence="1">DSM 11080</strain>
    </source>
</reference>
<accession>A0AAJ0U187</accession>
<proteinExistence type="predicted"/>
<name>A0AAJ0U187_9GAMM</name>
<evidence type="ECO:0000313" key="1">
    <source>
        <dbReference type="EMBL" id="MBK1703389.1"/>
    </source>
</evidence>
<dbReference type="EMBL" id="NRSJ01000002">
    <property type="protein sequence ID" value="MBK1703389.1"/>
    <property type="molecule type" value="Genomic_DNA"/>
</dbReference>
<organism evidence="1 2">
    <name type="scientific">Halochromatium glycolicum</name>
    <dbReference type="NCBI Taxonomy" id="85075"/>
    <lineage>
        <taxon>Bacteria</taxon>
        <taxon>Pseudomonadati</taxon>
        <taxon>Pseudomonadota</taxon>
        <taxon>Gammaproteobacteria</taxon>
        <taxon>Chromatiales</taxon>
        <taxon>Chromatiaceae</taxon>
        <taxon>Halochromatium</taxon>
    </lineage>
</organism>
<gene>
    <name evidence="1" type="ORF">CKO40_02185</name>
</gene>
<dbReference type="AlphaFoldDB" id="A0AAJ0U187"/>
<reference evidence="1" key="1">
    <citation type="submission" date="2017-08" db="EMBL/GenBank/DDBJ databases">
        <authorList>
            <person name="Imhoff J.F."/>
            <person name="Rahn T."/>
            <person name="Kuenzel S."/>
            <person name="Neulinger S.C."/>
        </authorList>
    </citation>
    <scope>NUCLEOTIDE SEQUENCE</scope>
    <source>
        <strain evidence="1">DSM 11080</strain>
    </source>
</reference>
<comment type="caution">
    <text evidence="1">The sequence shown here is derived from an EMBL/GenBank/DDBJ whole genome shotgun (WGS) entry which is preliminary data.</text>
</comment>
<protein>
    <submittedName>
        <fullName evidence="1">Uncharacterized protein</fullName>
    </submittedName>
</protein>